<dbReference type="SUPFAM" id="SSF51905">
    <property type="entry name" value="FAD/NAD(P)-binding domain"/>
    <property type="match status" value="2"/>
</dbReference>
<name>A0ABW8LRS5_9ACTN</name>
<dbReference type="PRINTS" id="PR00368">
    <property type="entry name" value="FADPNR"/>
</dbReference>
<evidence type="ECO:0000313" key="7">
    <source>
        <dbReference type="EMBL" id="MFK4267669.1"/>
    </source>
</evidence>
<keyword evidence="2" id="KW-0285">Flavoprotein</keyword>
<dbReference type="InterPro" id="IPR050446">
    <property type="entry name" value="FAD-oxidoreductase/Apoptosis"/>
</dbReference>
<feature type="domain" description="FAD/NAD(P)-binding" evidence="5">
    <location>
        <begin position="10"/>
        <end position="305"/>
    </location>
</feature>
<protein>
    <submittedName>
        <fullName evidence="7">NAD(P)/FAD-dependent oxidoreductase</fullName>
    </submittedName>
</protein>
<dbReference type="Gene3D" id="3.30.390.30">
    <property type="match status" value="1"/>
</dbReference>
<comment type="caution">
    <text evidence="7">The sequence shown here is derived from an EMBL/GenBank/DDBJ whole genome shotgun (WGS) entry which is preliminary data.</text>
</comment>
<evidence type="ECO:0000256" key="2">
    <source>
        <dbReference type="ARBA" id="ARBA00022630"/>
    </source>
</evidence>
<dbReference type="InterPro" id="IPR028202">
    <property type="entry name" value="Reductase_C"/>
</dbReference>
<dbReference type="PANTHER" id="PTHR43557:SF2">
    <property type="entry name" value="RIESKE DOMAIN-CONTAINING PROTEIN-RELATED"/>
    <property type="match status" value="1"/>
</dbReference>
<evidence type="ECO:0000313" key="8">
    <source>
        <dbReference type="Proteomes" id="UP001620295"/>
    </source>
</evidence>
<evidence type="ECO:0000256" key="1">
    <source>
        <dbReference type="ARBA" id="ARBA00001974"/>
    </source>
</evidence>
<dbReference type="InterPro" id="IPR016156">
    <property type="entry name" value="FAD/NAD-linked_Rdtase_dimer_sf"/>
</dbReference>
<evidence type="ECO:0000259" key="5">
    <source>
        <dbReference type="Pfam" id="PF07992"/>
    </source>
</evidence>
<feature type="domain" description="Reductase C-terminal" evidence="6">
    <location>
        <begin position="324"/>
        <end position="392"/>
    </location>
</feature>
<comment type="cofactor">
    <cofactor evidence="1">
        <name>FAD</name>
        <dbReference type="ChEBI" id="CHEBI:57692"/>
    </cofactor>
</comment>
<organism evidence="7 8">
    <name type="scientific">Streptomyces milbemycinicus</name>
    <dbReference type="NCBI Taxonomy" id="476552"/>
    <lineage>
        <taxon>Bacteria</taxon>
        <taxon>Bacillati</taxon>
        <taxon>Actinomycetota</taxon>
        <taxon>Actinomycetes</taxon>
        <taxon>Kitasatosporales</taxon>
        <taxon>Streptomycetaceae</taxon>
        <taxon>Streptomyces</taxon>
    </lineage>
</organism>
<dbReference type="Pfam" id="PF07992">
    <property type="entry name" value="Pyr_redox_2"/>
    <property type="match status" value="1"/>
</dbReference>
<dbReference type="Gene3D" id="3.50.50.60">
    <property type="entry name" value="FAD/NAD(P)-binding domain"/>
    <property type="match status" value="2"/>
</dbReference>
<proteinExistence type="predicted"/>
<dbReference type="Pfam" id="PF14759">
    <property type="entry name" value="Reductase_C"/>
    <property type="match status" value="1"/>
</dbReference>
<evidence type="ECO:0000256" key="4">
    <source>
        <dbReference type="ARBA" id="ARBA00023002"/>
    </source>
</evidence>
<keyword evidence="4" id="KW-0560">Oxidoreductase</keyword>
<evidence type="ECO:0000259" key="6">
    <source>
        <dbReference type="Pfam" id="PF14759"/>
    </source>
</evidence>
<dbReference type="Proteomes" id="UP001620295">
    <property type="component" value="Unassembled WGS sequence"/>
</dbReference>
<dbReference type="PANTHER" id="PTHR43557">
    <property type="entry name" value="APOPTOSIS-INDUCING FACTOR 1"/>
    <property type="match status" value="1"/>
</dbReference>
<keyword evidence="8" id="KW-1185">Reference proteome</keyword>
<keyword evidence="3" id="KW-0274">FAD</keyword>
<dbReference type="SUPFAM" id="SSF55424">
    <property type="entry name" value="FAD/NAD-linked reductases, dimerisation (C-terminal) domain"/>
    <property type="match status" value="1"/>
</dbReference>
<dbReference type="InterPro" id="IPR023753">
    <property type="entry name" value="FAD/NAD-binding_dom"/>
</dbReference>
<accession>A0ABW8LRS5</accession>
<gene>
    <name evidence="7" type="ORF">ACI2L5_22440</name>
</gene>
<dbReference type="InterPro" id="IPR036188">
    <property type="entry name" value="FAD/NAD-bd_sf"/>
</dbReference>
<evidence type="ECO:0000256" key="3">
    <source>
        <dbReference type="ARBA" id="ARBA00022827"/>
    </source>
</evidence>
<dbReference type="EMBL" id="JBJDQH010000007">
    <property type="protein sequence ID" value="MFK4267669.1"/>
    <property type="molecule type" value="Genomic_DNA"/>
</dbReference>
<dbReference type="PRINTS" id="PR00411">
    <property type="entry name" value="PNDRDTASEI"/>
</dbReference>
<reference evidence="7 8" key="1">
    <citation type="submission" date="2024-11" db="EMBL/GenBank/DDBJ databases">
        <title>The Natural Products Discovery Center: Release of the First 8490 Sequenced Strains for Exploring Actinobacteria Biosynthetic Diversity.</title>
        <authorList>
            <person name="Kalkreuter E."/>
            <person name="Kautsar S.A."/>
            <person name="Yang D."/>
            <person name="Bader C.D."/>
            <person name="Teijaro C.N."/>
            <person name="Fluegel L."/>
            <person name="Davis C.M."/>
            <person name="Simpson J.R."/>
            <person name="Lauterbach L."/>
            <person name="Steele A.D."/>
            <person name="Gui C."/>
            <person name="Meng S."/>
            <person name="Li G."/>
            <person name="Viehrig K."/>
            <person name="Ye F."/>
            <person name="Su P."/>
            <person name="Kiefer A.F."/>
            <person name="Nichols A."/>
            <person name="Cepeda A.J."/>
            <person name="Yan W."/>
            <person name="Fan B."/>
            <person name="Jiang Y."/>
            <person name="Adhikari A."/>
            <person name="Zheng C.-J."/>
            <person name="Schuster L."/>
            <person name="Cowan T.M."/>
            <person name="Smanski M.J."/>
            <person name="Chevrette M.G."/>
            <person name="De Carvalho L.P.S."/>
            <person name="Shen B."/>
        </authorList>
    </citation>
    <scope>NUCLEOTIDE SEQUENCE [LARGE SCALE GENOMIC DNA]</scope>
    <source>
        <strain evidence="7 8">NPDC020863</strain>
    </source>
</reference>
<sequence>MRSMPPMLRNVVIVGASAAGLATAEALRNKGYDGSLTLVGDEPHLPYDRPPLSKQVLSGAWQPERVRLRDDEAIGRLDADFQLGRRATGLDLVRRKVLLDGGDRLAYDALVIATGVTPRRLPGDDLAGVHVLRTLDDALTLRSHLLARPKVVVVGAGFLGAEVAAVARTMGLEVTLVDPLPVPMRRQFGDRIGEFVGQLHSDHSVALRLGVGVARFLDSAGRVVAVELADGTKLDADLVVVAVGSTPATGWLADSGLPLGNGVECGARCQAAPGVYAAGDVASWHNPHFGVRMRVEHRLNATEQGMAVAAGILGEQRPFAPVPYFWSDQYDARIQAYGIFPDGADVTIVHGSPDDRSFVAAYGHEGKVVGVLGWNSHRELRKHRQLVVDHAPHPAMRTPEGEQ</sequence>
<dbReference type="RefSeq" id="WP_404747031.1">
    <property type="nucleotide sequence ID" value="NZ_JBJDQH010000007.1"/>
</dbReference>